<evidence type="ECO:0000259" key="5">
    <source>
        <dbReference type="Pfam" id="PF22666"/>
    </source>
</evidence>
<dbReference type="InterPro" id="IPR017853">
    <property type="entry name" value="GH"/>
</dbReference>
<dbReference type="RefSeq" id="XP_005643878.1">
    <property type="nucleotide sequence ID" value="XM_005643821.1"/>
</dbReference>
<dbReference type="InterPro" id="IPR051913">
    <property type="entry name" value="GH2_Domain-Containing"/>
</dbReference>
<proteinExistence type="predicted"/>
<evidence type="ECO:0000313" key="6">
    <source>
        <dbReference type="EMBL" id="EIE19334.1"/>
    </source>
</evidence>
<dbReference type="InterPro" id="IPR006102">
    <property type="entry name" value="Ig-like_GH2"/>
</dbReference>
<sequence length="642" mass="71652">MPPTAYSWAAAVVLVTVTLVSGRTAPAPVPAPSSAPVDKCDCNPSIKALTGECKPFRLASKFACDVDPYKPHQMYPRPQMLRGNDTWINLNGIWEWEANVGWEDGAPPINRTLARNIVVPFGVRADLSGVEEPYRVGVTHMWYRRSFQLPGSWRNLRNAARTLLHFGAVDWQAQVWVNGVEFPQHNGGYDKFAVDITDALKHGNGGQHELIVRAYDPTDSAHIPLGKQRKSPVKKDIWYVGTEGIWQTVWLERVAEAYISRLDMIPDVDAEHLSITVQGNKHALGMPVRVAAIEDGQKVSFGEGVVGRPFNLSLPNPRLWSPVIFGGEPFLYDIEVSLYPAATNSTVTKSTAKSTADALDTVKGYFGMRKALIAPLPNNGPMGFWPDGLYTAPTEEALCWDIQEALRLGFTTLRKHIKVEPDRWYYCADKLGMLVWQDMPSLFWEDPFNDGLYYRHPQEKAQHTHELTRMIEGWGQYDTQKVVQAAHSQDPSRLWGAASGWVDPQDITADKGAKYQHYTGYVGEVRDDHKYPGPYSSGATKTRASVNGEYGGIKMYVDGHSWASRDDSSGSDVDNSTKLQARFIELLHNGIKLIKASTSLSAATDVEGEVNGIFTYDRKVLKYDDQDLVRDEIKNLVNALKE</sequence>
<evidence type="ECO:0000256" key="3">
    <source>
        <dbReference type="SAM" id="SignalP"/>
    </source>
</evidence>
<accession>I0YLR5</accession>
<dbReference type="GeneID" id="17037274"/>
<dbReference type="EMBL" id="AGSI01000019">
    <property type="protein sequence ID" value="EIE19334.1"/>
    <property type="molecule type" value="Genomic_DNA"/>
</dbReference>
<dbReference type="GO" id="GO:0005975">
    <property type="term" value="P:carbohydrate metabolic process"/>
    <property type="evidence" value="ECO:0007669"/>
    <property type="project" value="InterPro"/>
</dbReference>
<keyword evidence="3" id="KW-0732">Signal</keyword>
<feature type="domain" description="Glycoside hydrolase family 2 immunoglobulin-like beta-sandwich" evidence="4">
    <location>
        <begin position="300"/>
        <end position="342"/>
    </location>
</feature>
<dbReference type="GO" id="GO:0004553">
    <property type="term" value="F:hydrolase activity, hydrolyzing O-glycosyl compounds"/>
    <property type="evidence" value="ECO:0007669"/>
    <property type="project" value="InterPro"/>
</dbReference>
<dbReference type="PANTHER" id="PTHR42732">
    <property type="entry name" value="BETA-GALACTOSIDASE"/>
    <property type="match status" value="1"/>
</dbReference>
<dbReference type="AlphaFoldDB" id="I0YLR5"/>
<keyword evidence="1" id="KW-0378">Hydrolase</keyword>
<reference evidence="6 7" key="1">
    <citation type="journal article" date="2012" name="Genome Biol.">
        <title>The genome of the polar eukaryotic microalga coccomyxa subellipsoidea reveals traits of cold adaptation.</title>
        <authorList>
            <person name="Blanc G."/>
            <person name="Agarkova I."/>
            <person name="Grimwood J."/>
            <person name="Kuo A."/>
            <person name="Brueggeman A."/>
            <person name="Dunigan D."/>
            <person name="Gurnon J."/>
            <person name="Ladunga I."/>
            <person name="Lindquist E."/>
            <person name="Lucas S."/>
            <person name="Pangilinan J."/>
            <person name="Proschold T."/>
            <person name="Salamov A."/>
            <person name="Schmutz J."/>
            <person name="Weeks D."/>
            <person name="Yamada T."/>
            <person name="Claverie J.M."/>
            <person name="Grigoriev I."/>
            <person name="Van Etten J."/>
            <person name="Lomsadze A."/>
            <person name="Borodovsky M."/>
        </authorList>
    </citation>
    <scope>NUCLEOTIDE SEQUENCE [LARGE SCALE GENOMIC DNA]</scope>
    <source>
        <strain evidence="6 7">C-169</strain>
    </source>
</reference>
<keyword evidence="2" id="KW-0326">Glycosidase</keyword>
<dbReference type="PANTHER" id="PTHR42732:SF2">
    <property type="entry name" value="BETA-MANNOSIDASE"/>
    <property type="match status" value="1"/>
</dbReference>
<feature type="chain" id="PRO_5003636451" description="Glycoside hydrolase" evidence="3">
    <location>
        <begin position="23"/>
        <end position="642"/>
    </location>
</feature>
<dbReference type="Proteomes" id="UP000007264">
    <property type="component" value="Unassembled WGS sequence"/>
</dbReference>
<dbReference type="InterPro" id="IPR036156">
    <property type="entry name" value="Beta-gal/glucu_dom_sf"/>
</dbReference>
<dbReference type="KEGG" id="csl:COCSUDRAFT_44686"/>
<dbReference type="InterPro" id="IPR054593">
    <property type="entry name" value="Beta-mannosidase-like_N2"/>
</dbReference>
<keyword evidence="7" id="KW-1185">Reference proteome</keyword>
<name>I0YLR5_COCSC</name>
<dbReference type="SUPFAM" id="SSF49303">
    <property type="entry name" value="beta-Galactosidase/glucuronidase domain"/>
    <property type="match status" value="1"/>
</dbReference>
<dbReference type="InterPro" id="IPR013783">
    <property type="entry name" value="Ig-like_fold"/>
</dbReference>
<gene>
    <name evidence="6" type="ORF">COCSUDRAFT_44686</name>
</gene>
<feature type="signal peptide" evidence="3">
    <location>
        <begin position="1"/>
        <end position="22"/>
    </location>
</feature>
<dbReference type="SUPFAM" id="SSF49785">
    <property type="entry name" value="Galactose-binding domain-like"/>
    <property type="match status" value="1"/>
</dbReference>
<evidence type="ECO:0008006" key="8">
    <source>
        <dbReference type="Google" id="ProtNLM"/>
    </source>
</evidence>
<dbReference type="SUPFAM" id="SSF51445">
    <property type="entry name" value="(Trans)glycosidases"/>
    <property type="match status" value="1"/>
</dbReference>
<evidence type="ECO:0000256" key="1">
    <source>
        <dbReference type="ARBA" id="ARBA00022801"/>
    </source>
</evidence>
<dbReference type="OrthoDB" id="1714699at2759"/>
<dbReference type="eggNOG" id="ENOG502RZ0X">
    <property type="taxonomic scope" value="Eukaryota"/>
</dbReference>
<evidence type="ECO:0000313" key="7">
    <source>
        <dbReference type="Proteomes" id="UP000007264"/>
    </source>
</evidence>
<dbReference type="Pfam" id="PF22666">
    <property type="entry name" value="Glyco_hydro_2_N2"/>
    <property type="match status" value="1"/>
</dbReference>
<dbReference type="Gene3D" id="3.20.20.80">
    <property type="entry name" value="Glycosidases"/>
    <property type="match status" value="1"/>
</dbReference>
<evidence type="ECO:0000259" key="4">
    <source>
        <dbReference type="Pfam" id="PF00703"/>
    </source>
</evidence>
<dbReference type="InterPro" id="IPR008979">
    <property type="entry name" value="Galactose-bd-like_sf"/>
</dbReference>
<dbReference type="Pfam" id="PF00703">
    <property type="entry name" value="Glyco_hydro_2"/>
    <property type="match status" value="1"/>
</dbReference>
<organism evidence="6 7">
    <name type="scientific">Coccomyxa subellipsoidea (strain C-169)</name>
    <name type="common">Green microalga</name>
    <dbReference type="NCBI Taxonomy" id="574566"/>
    <lineage>
        <taxon>Eukaryota</taxon>
        <taxon>Viridiplantae</taxon>
        <taxon>Chlorophyta</taxon>
        <taxon>core chlorophytes</taxon>
        <taxon>Trebouxiophyceae</taxon>
        <taxon>Trebouxiophyceae incertae sedis</taxon>
        <taxon>Coccomyxaceae</taxon>
        <taxon>Coccomyxa</taxon>
        <taxon>Coccomyxa subellipsoidea</taxon>
    </lineage>
</organism>
<feature type="domain" description="Beta-mannosidase-like galactose-binding" evidence="5">
    <location>
        <begin position="136"/>
        <end position="220"/>
    </location>
</feature>
<dbReference type="Gene3D" id="2.60.40.10">
    <property type="entry name" value="Immunoglobulins"/>
    <property type="match status" value="1"/>
</dbReference>
<comment type="caution">
    <text evidence="6">The sequence shown here is derived from an EMBL/GenBank/DDBJ whole genome shotgun (WGS) entry which is preliminary data.</text>
</comment>
<evidence type="ECO:0000256" key="2">
    <source>
        <dbReference type="ARBA" id="ARBA00023295"/>
    </source>
</evidence>
<dbReference type="Gene3D" id="2.60.120.260">
    <property type="entry name" value="Galactose-binding domain-like"/>
    <property type="match status" value="1"/>
</dbReference>
<protein>
    <recommendedName>
        <fullName evidence="8">Glycoside hydrolase</fullName>
    </recommendedName>
</protein>